<dbReference type="Pfam" id="PF00528">
    <property type="entry name" value="BPD_transp_1"/>
    <property type="match status" value="1"/>
</dbReference>
<dbReference type="Pfam" id="PF12911">
    <property type="entry name" value="OppC_N"/>
    <property type="match status" value="1"/>
</dbReference>
<comment type="subcellular location">
    <subcellularLocation>
        <location evidence="1 7">Cell membrane</location>
        <topology evidence="1 7">Multi-pass membrane protein</topology>
    </subcellularLocation>
</comment>
<keyword evidence="10" id="KW-1185">Reference proteome</keyword>
<reference evidence="10" key="1">
    <citation type="journal article" date="2019" name="Int. J. Syst. Evol. Microbiol.">
        <title>The Global Catalogue of Microorganisms (GCM) 10K type strain sequencing project: providing services to taxonomists for standard genome sequencing and annotation.</title>
        <authorList>
            <consortium name="The Broad Institute Genomics Platform"/>
            <consortium name="The Broad Institute Genome Sequencing Center for Infectious Disease"/>
            <person name="Wu L."/>
            <person name="Ma J."/>
        </authorList>
    </citation>
    <scope>NUCLEOTIDE SEQUENCE [LARGE SCALE GENOMIC DNA]</scope>
    <source>
        <strain evidence="10">IBRC-M 10908</strain>
    </source>
</reference>
<accession>A0ABV8U1E4</accession>
<feature type="transmembrane region" description="Helical" evidence="7">
    <location>
        <begin position="88"/>
        <end position="114"/>
    </location>
</feature>
<dbReference type="SUPFAM" id="SSF161098">
    <property type="entry name" value="MetI-like"/>
    <property type="match status" value="1"/>
</dbReference>
<evidence type="ECO:0000259" key="8">
    <source>
        <dbReference type="PROSITE" id="PS50928"/>
    </source>
</evidence>
<dbReference type="InterPro" id="IPR035906">
    <property type="entry name" value="MetI-like_sf"/>
</dbReference>
<dbReference type="CDD" id="cd06261">
    <property type="entry name" value="TM_PBP2"/>
    <property type="match status" value="1"/>
</dbReference>
<feature type="transmembrane region" description="Helical" evidence="7">
    <location>
        <begin position="258"/>
        <end position="278"/>
    </location>
</feature>
<feature type="transmembrane region" description="Helical" evidence="7">
    <location>
        <begin position="126"/>
        <end position="145"/>
    </location>
</feature>
<evidence type="ECO:0000313" key="9">
    <source>
        <dbReference type="EMBL" id="MFC4336928.1"/>
    </source>
</evidence>
<keyword evidence="3" id="KW-1003">Cell membrane</keyword>
<dbReference type="InterPro" id="IPR025966">
    <property type="entry name" value="OppC_N"/>
</dbReference>
<evidence type="ECO:0000256" key="7">
    <source>
        <dbReference type="RuleBase" id="RU363032"/>
    </source>
</evidence>
<keyword evidence="5 7" id="KW-1133">Transmembrane helix</keyword>
<comment type="caution">
    <text evidence="9">The sequence shown here is derived from an EMBL/GenBank/DDBJ whole genome shotgun (WGS) entry which is preliminary data.</text>
</comment>
<dbReference type="PANTHER" id="PTHR43386">
    <property type="entry name" value="OLIGOPEPTIDE TRANSPORT SYSTEM PERMEASE PROTEIN APPC"/>
    <property type="match status" value="1"/>
</dbReference>
<organism evidence="9 10">
    <name type="scientific">Salininema proteolyticum</name>
    <dbReference type="NCBI Taxonomy" id="1607685"/>
    <lineage>
        <taxon>Bacteria</taxon>
        <taxon>Bacillati</taxon>
        <taxon>Actinomycetota</taxon>
        <taxon>Actinomycetes</taxon>
        <taxon>Glycomycetales</taxon>
        <taxon>Glycomycetaceae</taxon>
        <taxon>Salininema</taxon>
    </lineage>
</organism>
<dbReference type="Gene3D" id="1.10.3720.10">
    <property type="entry name" value="MetI-like"/>
    <property type="match status" value="1"/>
</dbReference>
<feature type="transmembrane region" description="Helical" evidence="7">
    <location>
        <begin position="27"/>
        <end position="47"/>
    </location>
</feature>
<dbReference type="PROSITE" id="PS50928">
    <property type="entry name" value="ABC_TM1"/>
    <property type="match status" value="1"/>
</dbReference>
<evidence type="ECO:0000256" key="6">
    <source>
        <dbReference type="ARBA" id="ARBA00023136"/>
    </source>
</evidence>
<feature type="transmembrane region" description="Helical" evidence="7">
    <location>
        <begin position="151"/>
        <end position="170"/>
    </location>
</feature>
<dbReference type="InterPro" id="IPR000515">
    <property type="entry name" value="MetI-like"/>
</dbReference>
<feature type="domain" description="ABC transmembrane type-1" evidence="8">
    <location>
        <begin position="86"/>
        <end position="278"/>
    </location>
</feature>
<feature type="transmembrane region" description="Helical" evidence="7">
    <location>
        <begin position="201"/>
        <end position="223"/>
    </location>
</feature>
<comment type="similarity">
    <text evidence="7">Belongs to the binding-protein-dependent transport system permease family.</text>
</comment>
<dbReference type="Proteomes" id="UP001595823">
    <property type="component" value="Unassembled WGS sequence"/>
</dbReference>
<evidence type="ECO:0000256" key="2">
    <source>
        <dbReference type="ARBA" id="ARBA00022448"/>
    </source>
</evidence>
<evidence type="ECO:0000256" key="1">
    <source>
        <dbReference type="ARBA" id="ARBA00004651"/>
    </source>
</evidence>
<protein>
    <submittedName>
        <fullName evidence="9">ABC transporter permease</fullName>
    </submittedName>
</protein>
<evidence type="ECO:0000256" key="5">
    <source>
        <dbReference type="ARBA" id="ARBA00022989"/>
    </source>
</evidence>
<dbReference type="EMBL" id="JBHSDK010000025">
    <property type="protein sequence ID" value="MFC4336928.1"/>
    <property type="molecule type" value="Genomic_DNA"/>
</dbReference>
<keyword evidence="4 7" id="KW-0812">Transmembrane</keyword>
<evidence type="ECO:0000256" key="3">
    <source>
        <dbReference type="ARBA" id="ARBA00022475"/>
    </source>
</evidence>
<evidence type="ECO:0000256" key="4">
    <source>
        <dbReference type="ARBA" id="ARBA00022692"/>
    </source>
</evidence>
<proteinExistence type="inferred from homology"/>
<keyword evidence="2 7" id="KW-0813">Transport</keyword>
<name>A0ABV8U1E4_9ACTN</name>
<gene>
    <name evidence="9" type="ORF">ACFPET_17130</name>
</gene>
<dbReference type="PANTHER" id="PTHR43386:SF1">
    <property type="entry name" value="D,D-DIPEPTIDE TRANSPORT SYSTEM PERMEASE PROTEIN DDPC-RELATED"/>
    <property type="match status" value="1"/>
</dbReference>
<dbReference type="RefSeq" id="WP_380623362.1">
    <property type="nucleotide sequence ID" value="NZ_JBHSDK010000025.1"/>
</dbReference>
<dbReference type="InterPro" id="IPR050366">
    <property type="entry name" value="BP-dependent_transpt_permease"/>
</dbReference>
<evidence type="ECO:0000313" key="10">
    <source>
        <dbReference type="Proteomes" id="UP001595823"/>
    </source>
</evidence>
<keyword evidence="6 7" id="KW-0472">Membrane</keyword>
<sequence>MNEPTATDGRTYWQTVLRRFLRHRPAVVGLAVLLLIAAFAYLGPHLWKWDHRYSPDIPSWAPPTGDHPFGTSQKGHDMLGATMRATQISLNVAFTVAVGSTVLGALAGAAAGYFRGWVDAVVMRAVDVLFILPFIAVVAVVSGNLRTGSSWWAIALVLLAFSWMFTARAVRAETLSLREKDFVESARATGCGDWRIIRTHILPNTAGTVIVSVTLQIAFAILAETTLSFLGIGIQPPDTSLGRLIEDAGESAFNEHWYLFYIPGLIIIAIALTVNFIGDGIRDAMDPHQTLVRR</sequence>